<dbReference type="InterPro" id="IPR000286">
    <property type="entry name" value="HDACs"/>
</dbReference>
<accession>A0A9X3YLC6</accession>
<evidence type="ECO:0000313" key="3">
    <source>
        <dbReference type="EMBL" id="MDC8014392.1"/>
    </source>
</evidence>
<evidence type="ECO:0000256" key="1">
    <source>
        <dbReference type="ARBA" id="ARBA00005947"/>
    </source>
</evidence>
<dbReference type="SUPFAM" id="SSF52768">
    <property type="entry name" value="Arginase/deacetylase"/>
    <property type="match status" value="1"/>
</dbReference>
<evidence type="ECO:0000259" key="2">
    <source>
        <dbReference type="Pfam" id="PF00850"/>
    </source>
</evidence>
<dbReference type="PANTHER" id="PTHR10625">
    <property type="entry name" value="HISTONE DEACETYLASE HDAC1-RELATED"/>
    <property type="match status" value="1"/>
</dbReference>
<comment type="similarity">
    <text evidence="1">Belongs to the histone deacetylase family.</text>
</comment>
<dbReference type="PANTHER" id="PTHR10625:SF19">
    <property type="entry name" value="HISTONE DEACETYLASE 12"/>
    <property type="match status" value="1"/>
</dbReference>
<dbReference type="Pfam" id="PF00850">
    <property type="entry name" value="Hist_deacetyl"/>
    <property type="match status" value="1"/>
</dbReference>
<gene>
    <name evidence="3" type="ORF">OD750_017740</name>
</gene>
<proteinExistence type="inferred from homology"/>
<dbReference type="Proteomes" id="UP001139971">
    <property type="component" value="Unassembled WGS sequence"/>
</dbReference>
<dbReference type="AlphaFoldDB" id="A0A9X3YLC6"/>
<reference evidence="3" key="1">
    <citation type="submission" date="2023-02" db="EMBL/GenBank/DDBJ databases">
        <title>Tahibacter soli sp. nov. isolated from soil.</title>
        <authorList>
            <person name="Baek J.H."/>
            <person name="Lee J.K."/>
            <person name="Choi D.G."/>
            <person name="Jeon C.O."/>
        </authorList>
    </citation>
    <scope>NUCLEOTIDE SEQUENCE</scope>
    <source>
        <strain evidence="3">BL</strain>
    </source>
</reference>
<dbReference type="InterPro" id="IPR023696">
    <property type="entry name" value="Ureohydrolase_dom_sf"/>
</dbReference>
<dbReference type="EMBL" id="JAOVZO020000018">
    <property type="protein sequence ID" value="MDC8014392.1"/>
    <property type="molecule type" value="Genomic_DNA"/>
</dbReference>
<dbReference type="InterPro" id="IPR037138">
    <property type="entry name" value="His_deacetylse_dom_sf"/>
</dbReference>
<dbReference type="GO" id="GO:0040029">
    <property type="term" value="P:epigenetic regulation of gene expression"/>
    <property type="evidence" value="ECO:0007669"/>
    <property type="project" value="TreeGrafter"/>
</dbReference>
<comment type="caution">
    <text evidence="3">The sequence shown here is derived from an EMBL/GenBank/DDBJ whole genome shotgun (WGS) entry which is preliminary data.</text>
</comment>
<dbReference type="GO" id="GO:0004407">
    <property type="term" value="F:histone deacetylase activity"/>
    <property type="evidence" value="ECO:0007669"/>
    <property type="project" value="TreeGrafter"/>
</dbReference>
<dbReference type="Gene3D" id="3.40.800.20">
    <property type="entry name" value="Histone deacetylase domain"/>
    <property type="match status" value="1"/>
</dbReference>
<name>A0A9X3YLC6_9GAMM</name>
<sequence length="305" mass="33139">MNRLRVCYSEAYAPGDSPLFSRLAILADDLRQWPAIDLHAPRPIDDRALRGLHDDTYLDHFLAGEEPLASSQGIPWSPGVRDAVLAMLGGQLDAVAHALTTGIAMNLARGFHHAVRARGSGFCAINGLALVAHRLPEKRIFVIDCDEHGGNGTEEFTMQLPNLFAASIFGTRFGCHGSERSLAYPVDVRRDGFLPYHRALDDIEQRVVDIAPDVILYQAGVDCHQDDPKGRAGLSTQNLIERDRRVFELARRRQCPIVFVVAGGYQNPSTLARLNANTVRAALAVFGAAASASDPPPAAISSGRE</sequence>
<dbReference type="PRINTS" id="PR01270">
    <property type="entry name" value="HDASUPER"/>
</dbReference>
<protein>
    <recommendedName>
        <fullName evidence="2">Histone deacetylase domain-containing protein</fullName>
    </recommendedName>
</protein>
<evidence type="ECO:0000313" key="4">
    <source>
        <dbReference type="Proteomes" id="UP001139971"/>
    </source>
</evidence>
<keyword evidence="4" id="KW-1185">Reference proteome</keyword>
<dbReference type="InterPro" id="IPR023801">
    <property type="entry name" value="His_deacetylse_dom"/>
</dbReference>
<feature type="domain" description="Histone deacetylase" evidence="2">
    <location>
        <begin position="28"/>
        <end position="280"/>
    </location>
</feature>
<dbReference type="RefSeq" id="WP_263545138.1">
    <property type="nucleotide sequence ID" value="NZ_JAOVZO020000018.1"/>
</dbReference>
<organism evidence="3 4">
    <name type="scientific">Tahibacter soli</name>
    <dbReference type="NCBI Taxonomy" id="2983605"/>
    <lineage>
        <taxon>Bacteria</taxon>
        <taxon>Pseudomonadati</taxon>
        <taxon>Pseudomonadota</taxon>
        <taxon>Gammaproteobacteria</taxon>
        <taxon>Lysobacterales</taxon>
        <taxon>Rhodanobacteraceae</taxon>
        <taxon>Tahibacter</taxon>
    </lineage>
</organism>